<evidence type="ECO:0000313" key="8">
    <source>
        <dbReference type="EMBL" id="KAF6760129.1"/>
    </source>
</evidence>
<dbReference type="GO" id="GO:0016020">
    <property type="term" value="C:membrane"/>
    <property type="evidence" value="ECO:0007669"/>
    <property type="project" value="UniProtKB-SubCell"/>
</dbReference>
<comment type="subcellular location">
    <subcellularLocation>
        <location evidence="1">Membrane</location>
        <topology evidence="1">Multi-pass membrane protein</topology>
    </subcellularLocation>
</comment>
<keyword evidence="7" id="KW-0732">Signal</keyword>
<evidence type="ECO:0000256" key="5">
    <source>
        <dbReference type="ARBA" id="ARBA00023136"/>
    </source>
</evidence>
<dbReference type="PANTHER" id="PTHR13353:SF5">
    <property type="entry name" value="TRANSMEMBRANE PROTEIN 19"/>
    <property type="match status" value="1"/>
</dbReference>
<keyword evidence="3 6" id="KW-0812">Transmembrane</keyword>
<evidence type="ECO:0000313" key="9">
    <source>
        <dbReference type="Proteomes" id="UP000521943"/>
    </source>
</evidence>
<protein>
    <submittedName>
        <fullName evidence="8">Integral membrane protein DUF92-domain-containing protein</fullName>
    </submittedName>
</protein>
<evidence type="ECO:0000256" key="6">
    <source>
        <dbReference type="SAM" id="Phobius"/>
    </source>
</evidence>
<feature type="transmembrane region" description="Helical" evidence="6">
    <location>
        <begin position="36"/>
        <end position="59"/>
    </location>
</feature>
<evidence type="ECO:0000256" key="7">
    <source>
        <dbReference type="SAM" id="SignalP"/>
    </source>
</evidence>
<gene>
    <name evidence="8" type="ORF">DFP72DRAFT_97249</name>
</gene>
<name>A0A8H6MBT0_9AGAR</name>
<dbReference type="AlphaFoldDB" id="A0A8H6MBT0"/>
<feature type="transmembrane region" description="Helical" evidence="6">
    <location>
        <begin position="203"/>
        <end position="228"/>
    </location>
</feature>
<keyword evidence="4 6" id="KW-1133">Transmembrane helix</keyword>
<keyword evidence="9" id="KW-1185">Reference proteome</keyword>
<reference evidence="8 9" key="1">
    <citation type="submission" date="2020-07" db="EMBL/GenBank/DDBJ databases">
        <title>Comparative genomics of pyrophilous fungi reveals a link between fire events and developmental genes.</title>
        <authorList>
            <consortium name="DOE Joint Genome Institute"/>
            <person name="Steindorff A.S."/>
            <person name="Carver A."/>
            <person name="Calhoun S."/>
            <person name="Stillman K."/>
            <person name="Liu H."/>
            <person name="Lipzen A."/>
            <person name="Pangilinan J."/>
            <person name="Labutti K."/>
            <person name="Bruns T.D."/>
            <person name="Grigoriev I.V."/>
        </authorList>
    </citation>
    <scope>NUCLEOTIDE SEQUENCE [LARGE SCALE GENOMIC DNA]</scope>
    <source>
        <strain evidence="8 9">CBS 144469</strain>
    </source>
</reference>
<feature type="chain" id="PRO_5034885300" evidence="7">
    <location>
        <begin position="21"/>
        <end position="324"/>
    </location>
</feature>
<dbReference type="Pfam" id="PF01940">
    <property type="entry name" value="DUF92"/>
    <property type="match status" value="1"/>
</dbReference>
<dbReference type="OrthoDB" id="30881at2759"/>
<evidence type="ECO:0000256" key="2">
    <source>
        <dbReference type="ARBA" id="ARBA00009012"/>
    </source>
</evidence>
<organism evidence="8 9">
    <name type="scientific">Ephemerocybe angulata</name>
    <dbReference type="NCBI Taxonomy" id="980116"/>
    <lineage>
        <taxon>Eukaryota</taxon>
        <taxon>Fungi</taxon>
        <taxon>Dikarya</taxon>
        <taxon>Basidiomycota</taxon>
        <taxon>Agaricomycotina</taxon>
        <taxon>Agaricomycetes</taxon>
        <taxon>Agaricomycetidae</taxon>
        <taxon>Agaricales</taxon>
        <taxon>Agaricineae</taxon>
        <taxon>Psathyrellaceae</taxon>
        <taxon>Ephemerocybe</taxon>
    </lineage>
</organism>
<dbReference type="PANTHER" id="PTHR13353">
    <property type="entry name" value="TRANSMEMBRANE PROTEIN 19"/>
    <property type="match status" value="1"/>
</dbReference>
<keyword evidence="5 6" id="KW-0472">Membrane</keyword>
<evidence type="ECO:0000256" key="1">
    <source>
        <dbReference type="ARBA" id="ARBA00004141"/>
    </source>
</evidence>
<dbReference type="Proteomes" id="UP000521943">
    <property type="component" value="Unassembled WGS sequence"/>
</dbReference>
<dbReference type="EMBL" id="JACGCI010000013">
    <property type="protein sequence ID" value="KAF6760129.1"/>
    <property type="molecule type" value="Genomic_DNA"/>
</dbReference>
<sequence>MSAKLPSVAVVLATLLSVHGLRKGSLSPNGALTAFIVGYLSLAGGSYAFGATLIGFYLIGSRATKYGKKQKARLEDGYHEAGYRNGWQVLSNSAAAVTAAFLWNAIFVPSSIHARIAHSLGLNVPEALNLASTIPTYDRSPTGWCPLEVKVSDGYSKLLMFAVLGQFSCCLGDTLASELGILSRSQPRLITTFKPVPPGTNGAMSIGGTLASVVGGALVGLVMGVTLVLENAKCALQPGPRGVLVETIVWGMVGGGFGSLLDSLLGATIQQTRYSESKKVVLQDNSTELDSKKISGVNVLSNNQVNLVSSVVCSALIGWGASVM</sequence>
<feature type="signal peptide" evidence="7">
    <location>
        <begin position="1"/>
        <end position="20"/>
    </location>
</feature>
<dbReference type="InterPro" id="IPR002794">
    <property type="entry name" value="DUF92_TMEM19"/>
</dbReference>
<accession>A0A8H6MBT0</accession>
<comment type="caution">
    <text evidence="8">The sequence shown here is derived from an EMBL/GenBank/DDBJ whole genome shotgun (WGS) entry which is preliminary data.</text>
</comment>
<evidence type="ECO:0000256" key="3">
    <source>
        <dbReference type="ARBA" id="ARBA00022692"/>
    </source>
</evidence>
<proteinExistence type="inferred from homology"/>
<evidence type="ECO:0000256" key="4">
    <source>
        <dbReference type="ARBA" id="ARBA00022989"/>
    </source>
</evidence>
<feature type="transmembrane region" description="Helical" evidence="6">
    <location>
        <begin position="248"/>
        <end position="269"/>
    </location>
</feature>
<comment type="similarity">
    <text evidence="2">Belongs to the TMEM19 family.</text>
</comment>